<dbReference type="InterPro" id="IPR046668">
    <property type="entry name" value="DUF6538"/>
</dbReference>
<dbReference type="Pfam" id="PF20172">
    <property type="entry name" value="DUF6538"/>
    <property type="match status" value="1"/>
</dbReference>
<dbReference type="EMBL" id="JAICBX010000006">
    <property type="protein sequence ID" value="MBW8640411.1"/>
    <property type="molecule type" value="Genomic_DNA"/>
</dbReference>
<dbReference type="Proteomes" id="UP001196509">
    <property type="component" value="Unassembled WGS sequence"/>
</dbReference>
<evidence type="ECO:0000313" key="4">
    <source>
        <dbReference type="Proteomes" id="UP001196509"/>
    </source>
</evidence>
<evidence type="ECO:0000259" key="2">
    <source>
        <dbReference type="PROSITE" id="PS51898"/>
    </source>
</evidence>
<dbReference type="InterPro" id="IPR013762">
    <property type="entry name" value="Integrase-like_cat_sf"/>
</dbReference>
<accession>A0AAE2ZT73</accession>
<proteinExistence type="predicted"/>
<protein>
    <submittedName>
        <fullName evidence="3">Integrase</fullName>
    </submittedName>
</protein>
<evidence type="ECO:0000256" key="1">
    <source>
        <dbReference type="ARBA" id="ARBA00023172"/>
    </source>
</evidence>
<organism evidence="3 4">
    <name type="scientific">Flavimaribacter sediminis</name>
    <dbReference type="NCBI Taxonomy" id="2865987"/>
    <lineage>
        <taxon>Bacteria</taxon>
        <taxon>Pseudomonadati</taxon>
        <taxon>Pseudomonadota</taxon>
        <taxon>Alphaproteobacteria</taxon>
        <taxon>Hyphomicrobiales</taxon>
        <taxon>Rhizobiaceae</taxon>
        <taxon>Flavimaribacter</taxon>
    </lineage>
</organism>
<keyword evidence="4" id="KW-1185">Reference proteome</keyword>
<dbReference type="GO" id="GO:0015074">
    <property type="term" value="P:DNA integration"/>
    <property type="evidence" value="ECO:0007669"/>
    <property type="project" value="InterPro"/>
</dbReference>
<dbReference type="Gene3D" id="1.10.443.10">
    <property type="entry name" value="Intergrase catalytic core"/>
    <property type="match status" value="1"/>
</dbReference>
<reference evidence="3" key="1">
    <citation type="submission" date="2021-08" db="EMBL/GenBank/DDBJ databases">
        <title>Hoeflea bacterium WL0058 sp. nov., isolated from the sediment.</title>
        <authorList>
            <person name="Wang L."/>
            <person name="Zhang D."/>
        </authorList>
    </citation>
    <scope>NUCLEOTIDE SEQUENCE</scope>
    <source>
        <strain evidence="3">WL0058</strain>
    </source>
</reference>
<dbReference type="GO" id="GO:0003677">
    <property type="term" value="F:DNA binding"/>
    <property type="evidence" value="ECO:0007669"/>
    <property type="project" value="InterPro"/>
</dbReference>
<evidence type="ECO:0000313" key="3">
    <source>
        <dbReference type="EMBL" id="MBW8640411.1"/>
    </source>
</evidence>
<name>A0AAE2ZT73_9HYPH</name>
<dbReference type="InterPro" id="IPR011010">
    <property type="entry name" value="DNA_brk_join_enz"/>
</dbReference>
<sequence>MPNEVKSRDPDRYLKKRHGHWHYQRRVPVYIREFDARGFIRKSLKTTSLEIARMRRDEIEKADNLFWASLAAGEAPAGATDRYYAAVKRAVAMGFVYRPAEILAEVVATEEIIARAIRVSSRGPVIAEALLGGADLPNLSVSQAMEFYLDTIGIEEVRGHSPKQIRSWKKVKRRASSNFVRVISDIPLLDVTNDQAQTFWRWWFDRISAGEVGPSAGNRDVGNMRKLHREFCKWHKVDRPNPFNDLSFTIRKSKKKKRPPFSLEWIRNVILAPDALSGLNVEAKDILLALIETGARPSEICNIPERNIKLDVKVPHLVIEFADDRALKTESSEREIPLVGVALEAMERHPQGFPRYRDKEDNLSAVLMKYLRANGLLETKDHGVYSLRHSFEKRMVEAGLTDDFRRLIMGHHIERPEYGDGGSLEWRREQLEKIALHDAN</sequence>
<comment type="caution">
    <text evidence="3">The sequence shown here is derived from an EMBL/GenBank/DDBJ whole genome shotgun (WGS) entry which is preliminary data.</text>
</comment>
<dbReference type="InterPro" id="IPR002104">
    <property type="entry name" value="Integrase_catalytic"/>
</dbReference>
<dbReference type="AlphaFoldDB" id="A0AAE2ZT73"/>
<dbReference type="GO" id="GO:0006310">
    <property type="term" value="P:DNA recombination"/>
    <property type="evidence" value="ECO:0007669"/>
    <property type="project" value="UniProtKB-KW"/>
</dbReference>
<feature type="domain" description="Tyr recombinase" evidence="2">
    <location>
        <begin position="256"/>
        <end position="436"/>
    </location>
</feature>
<dbReference type="PROSITE" id="PS51898">
    <property type="entry name" value="TYR_RECOMBINASE"/>
    <property type="match status" value="1"/>
</dbReference>
<gene>
    <name evidence="3" type="ORF">K1W69_24680</name>
</gene>
<keyword evidence="1" id="KW-0233">DNA recombination</keyword>
<dbReference type="SUPFAM" id="SSF56349">
    <property type="entry name" value="DNA breaking-rejoining enzymes"/>
    <property type="match status" value="1"/>
</dbReference>